<evidence type="ECO:0000256" key="1">
    <source>
        <dbReference type="SAM" id="MobiDB-lite"/>
    </source>
</evidence>
<dbReference type="Pfam" id="PF10612">
    <property type="entry name" value="Spore-coat_CotZ"/>
    <property type="match status" value="1"/>
</dbReference>
<dbReference type="Proteomes" id="UP000192527">
    <property type="component" value="Chromosome"/>
</dbReference>
<feature type="region of interest" description="Disordered" evidence="1">
    <location>
        <begin position="1"/>
        <end position="23"/>
    </location>
</feature>
<proteinExistence type="predicted"/>
<evidence type="ECO:0008006" key="4">
    <source>
        <dbReference type="Google" id="ProtNLM"/>
    </source>
</evidence>
<protein>
    <recommendedName>
        <fullName evidence="4">Spore coat protein</fullName>
    </recommendedName>
</protein>
<reference evidence="2 3" key="1">
    <citation type="submission" date="2017-04" db="EMBL/GenBank/DDBJ databases">
        <title>The whole genome sequencing and assembly of Halobacillus mangrovi strain.</title>
        <authorList>
            <person name="Lee S.-J."/>
            <person name="Park M.-K."/>
            <person name="Kim J.-Y."/>
            <person name="Lee Y.-J."/>
            <person name="Yi H."/>
            <person name="Bahn Y.-S."/>
            <person name="Kim J.F."/>
            <person name="Lee D.-W."/>
        </authorList>
    </citation>
    <scope>NUCLEOTIDE SEQUENCE [LARGE SCALE GENOMIC DNA]</scope>
    <source>
        <strain evidence="2 3">KTB 131</strain>
    </source>
</reference>
<dbReference type="EMBL" id="CP020772">
    <property type="protein sequence ID" value="ARI78659.1"/>
    <property type="molecule type" value="Genomic_DNA"/>
</dbReference>
<organism evidence="2 3">
    <name type="scientific">Halobacillus mangrovi</name>
    <dbReference type="NCBI Taxonomy" id="402384"/>
    <lineage>
        <taxon>Bacteria</taxon>
        <taxon>Bacillati</taxon>
        <taxon>Bacillota</taxon>
        <taxon>Bacilli</taxon>
        <taxon>Bacillales</taxon>
        <taxon>Bacillaceae</taxon>
        <taxon>Halobacillus</taxon>
    </lineage>
</organism>
<accession>A0A1W5ZZH0</accession>
<keyword evidence="3" id="KW-1185">Reference proteome</keyword>
<name>A0A1W5ZZH0_9BACI</name>
<evidence type="ECO:0000313" key="3">
    <source>
        <dbReference type="Proteomes" id="UP000192527"/>
    </source>
</evidence>
<evidence type="ECO:0000313" key="2">
    <source>
        <dbReference type="EMBL" id="ARI78659.1"/>
    </source>
</evidence>
<dbReference type="OrthoDB" id="1655185at2"/>
<gene>
    <name evidence="2" type="ORF">HM131_18240</name>
</gene>
<dbReference type="RefSeq" id="WP_085031118.1">
    <property type="nucleotide sequence ID" value="NZ_CP020772.1"/>
</dbReference>
<dbReference type="KEGG" id="hmn:HM131_18240"/>
<dbReference type="AlphaFoldDB" id="A0A1W5ZZH0"/>
<dbReference type="STRING" id="402384.HM131_18240"/>
<feature type="compositionally biased region" description="Low complexity" evidence="1">
    <location>
        <begin position="1"/>
        <end position="14"/>
    </location>
</feature>
<dbReference type="InterPro" id="IPR019593">
    <property type="entry name" value="Spore_coat_protein_Z/Y"/>
</dbReference>
<sequence>MSFNDYLSESYDSYDSYDSDYDWKKDHEKKCCGHKKKDDKKKDDKKFKHYKNCVEDVLEAILIAQKKAEKDNHCHTSCKQSIEDLLGEKKKVKKNTIPVILYCGCDPYKGTGVTTYTCHSKKTKFKCVNTFIFKVKDIDKKCAVLELLVFKSDLKPKKDRDGKCHSKHDHSACGQIDHKDLDDLVGTGICINVDLSCFCAVTCLPAVHL</sequence>